<dbReference type="InterPro" id="IPR003591">
    <property type="entry name" value="Leu-rich_rpt_typical-subtyp"/>
</dbReference>
<name>A0AA39H027_9BILA</name>
<dbReference type="PANTHER" id="PTHR48051:SF53">
    <property type="entry name" value="LEUCINE RICH REPEAT CONTAINING 58"/>
    <property type="match status" value="1"/>
</dbReference>
<reference evidence="4" key="1">
    <citation type="submission" date="2023-06" db="EMBL/GenBank/DDBJ databases">
        <title>Genomic analysis of the entomopathogenic nematode Steinernema hermaphroditum.</title>
        <authorList>
            <person name="Schwarz E.M."/>
            <person name="Heppert J.K."/>
            <person name="Baniya A."/>
            <person name="Schwartz H.T."/>
            <person name="Tan C.-H."/>
            <person name="Antoshechkin I."/>
            <person name="Sternberg P.W."/>
            <person name="Goodrich-Blair H."/>
            <person name="Dillman A.R."/>
        </authorList>
    </citation>
    <scope>NUCLEOTIDE SEQUENCE</scope>
    <source>
        <strain evidence="4">PS9179</strain>
        <tissue evidence="4">Whole animal</tissue>
    </source>
</reference>
<evidence type="ECO:0000313" key="4">
    <source>
        <dbReference type="EMBL" id="KAK0396299.1"/>
    </source>
</evidence>
<dbReference type="SMART" id="SM00369">
    <property type="entry name" value="LRR_TYP"/>
    <property type="match status" value="7"/>
</dbReference>
<keyword evidence="1" id="KW-0433">Leucine-rich repeat</keyword>
<sequence>MDHYRDNTSSVDDAVIPSSSSSCNVQISDAGLEQLPDWYFCGESPLYKSAHVKQLDISKNAFLTVPPQIFSLTNLVSIDISNNSLTSIPEEICLLKKLRHLSARNNLLEGLPKSLVQLNKLETVNFSGNSLDRIPPVLLQMPSLRMVYLGANHIETLPYNFEMLKCVEVLYLGGNRLTDIPATIGHLKQLTSLSLCGNRLETIPPTLVELQNLQNLALHDNNLTALPTEIVKLRNLRHLSLRNNPLVHQFVHDMAFDPPSLKELAARTVRMRVPSPIVNRVLPREILRYINTASQCVNPRCKGVYFEACVEHVKFVDFCGKYRVPLLQYLCSPRCTSNNPAYGSSSDYSDYSDTESSRPGPSSDLKMKKVLLG</sequence>
<evidence type="ECO:0000256" key="3">
    <source>
        <dbReference type="SAM" id="MobiDB-lite"/>
    </source>
</evidence>
<dbReference type="InterPro" id="IPR001611">
    <property type="entry name" value="Leu-rich_rpt"/>
</dbReference>
<dbReference type="Proteomes" id="UP001175271">
    <property type="component" value="Unassembled WGS sequence"/>
</dbReference>
<dbReference type="InterPro" id="IPR032675">
    <property type="entry name" value="LRR_dom_sf"/>
</dbReference>
<comment type="caution">
    <text evidence="4">The sequence shown here is derived from an EMBL/GenBank/DDBJ whole genome shotgun (WGS) entry which is preliminary data.</text>
</comment>
<dbReference type="InterPro" id="IPR050216">
    <property type="entry name" value="LRR_domain-containing"/>
</dbReference>
<feature type="region of interest" description="Disordered" evidence="3">
    <location>
        <begin position="1"/>
        <end position="21"/>
    </location>
</feature>
<dbReference type="SUPFAM" id="SSF52058">
    <property type="entry name" value="L domain-like"/>
    <property type="match status" value="1"/>
</dbReference>
<feature type="region of interest" description="Disordered" evidence="3">
    <location>
        <begin position="344"/>
        <end position="367"/>
    </location>
</feature>
<dbReference type="Gene3D" id="3.80.10.10">
    <property type="entry name" value="Ribonuclease Inhibitor"/>
    <property type="match status" value="2"/>
</dbReference>
<evidence type="ECO:0008006" key="6">
    <source>
        <dbReference type="Google" id="ProtNLM"/>
    </source>
</evidence>
<dbReference type="AlphaFoldDB" id="A0AA39H027"/>
<dbReference type="EMBL" id="JAUCMV010000005">
    <property type="protein sequence ID" value="KAK0396299.1"/>
    <property type="molecule type" value="Genomic_DNA"/>
</dbReference>
<evidence type="ECO:0000256" key="2">
    <source>
        <dbReference type="ARBA" id="ARBA00022737"/>
    </source>
</evidence>
<gene>
    <name evidence="4" type="ORF">QR680_001662</name>
</gene>
<dbReference type="PANTHER" id="PTHR48051">
    <property type="match status" value="1"/>
</dbReference>
<proteinExistence type="predicted"/>
<organism evidence="4 5">
    <name type="scientific">Steinernema hermaphroditum</name>
    <dbReference type="NCBI Taxonomy" id="289476"/>
    <lineage>
        <taxon>Eukaryota</taxon>
        <taxon>Metazoa</taxon>
        <taxon>Ecdysozoa</taxon>
        <taxon>Nematoda</taxon>
        <taxon>Chromadorea</taxon>
        <taxon>Rhabditida</taxon>
        <taxon>Tylenchina</taxon>
        <taxon>Panagrolaimomorpha</taxon>
        <taxon>Strongyloidoidea</taxon>
        <taxon>Steinernematidae</taxon>
        <taxon>Steinernema</taxon>
    </lineage>
</organism>
<feature type="compositionally biased region" description="Polar residues" evidence="3">
    <location>
        <begin position="7"/>
        <end position="21"/>
    </location>
</feature>
<dbReference type="PROSITE" id="PS51450">
    <property type="entry name" value="LRR"/>
    <property type="match status" value="1"/>
</dbReference>
<keyword evidence="2" id="KW-0677">Repeat</keyword>
<dbReference type="Pfam" id="PF13855">
    <property type="entry name" value="LRR_8"/>
    <property type="match status" value="2"/>
</dbReference>
<evidence type="ECO:0000313" key="5">
    <source>
        <dbReference type="Proteomes" id="UP001175271"/>
    </source>
</evidence>
<evidence type="ECO:0000256" key="1">
    <source>
        <dbReference type="ARBA" id="ARBA00022614"/>
    </source>
</evidence>
<accession>A0AA39H027</accession>
<keyword evidence="5" id="KW-1185">Reference proteome</keyword>
<dbReference type="GO" id="GO:0005737">
    <property type="term" value="C:cytoplasm"/>
    <property type="evidence" value="ECO:0007669"/>
    <property type="project" value="TreeGrafter"/>
</dbReference>
<protein>
    <recommendedName>
        <fullName evidence="6">Leucine-rich repeat-containing protein 58</fullName>
    </recommendedName>
</protein>